<evidence type="ECO:0000313" key="2">
    <source>
        <dbReference type="Proteomes" id="UP001595698"/>
    </source>
</evidence>
<dbReference type="RefSeq" id="WP_386196774.1">
    <property type="nucleotide sequence ID" value="NZ_JBHSBC010000056.1"/>
</dbReference>
<sequence length="104" mass="11801">MTNPKKPTPAVNVEVTRYEVSCLRPDQREYKNYKILVERYRDGLWFAHDGLMRLAADGEWVESRGLDHLHDEETALRLARQAAPHLTCNGHTVAEALSEGGDRG</sequence>
<keyword evidence="2" id="KW-1185">Reference proteome</keyword>
<comment type="caution">
    <text evidence="1">The sequence shown here is derived from an EMBL/GenBank/DDBJ whole genome shotgun (WGS) entry which is preliminary data.</text>
</comment>
<organism evidence="1 2">
    <name type="scientific">Streptosporangium jomthongense</name>
    <dbReference type="NCBI Taxonomy" id="1193683"/>
    <lineage>
        <taxon>Bacteria</taxon>
        <taxon>Bacillati</taxon>
        <taxon>Actinomycetota</taxon>
        <taxon>Actinomycetes</taxon>
        <taxon>Streptosporangiales</taxon>
        <taxon>Streptosporangiaceae</taxon>
        <taxon>Streptosporangium</taxon>
    </lineage>
</organism>
<evidence type="ECO:0000313" key="1">
    <source>
        <dbReference type="EMBL" id="MFC3986492.1"/>
    </source>
</evidence>
<dbReference type="EMBL" id="JBHSBC010000056">
    <property type="protein sequence ID" value="MFC3986492.1"/>
    <property type="molecule type" value="Genomic_DNA"/>
</dbReference>
<name>A0ABV8FCT2_9ACTN</name>
<dbReference type="Proteomes" id="UP001595698">
    <property type="component" value="Unassembled WGS sequence"/>
</dbReference>
<protein>
    <submittedName>
        <fullName evidence="1">Uncharacterized protein</fullName>
    </submittedName>
</protein>
<gene>
    <name evidence="1" type="ORF">ACFOYY_40615</name>
</gene>
<reference evidence="2" key="1">
    <citation type="journal article" date="2019" name="Int. J. Syst. Evol. Microbiol.">
        <title>The Global Catalogue of Microorganisms (GCM) 10K type strain sequencing project: providing services to taxonomists for standard genome sequencing and annotation.</title>
        <authorList>
            <consortium name="The Broad Institute Genomics Platform"/>
            <consortium name="The Broad Institute Genome Sequencing Center for Infectious Disease"/>
            <person name="Wu L."/>
            <person name="Ma J."/>
        </authorList>
    </citation>
    <scope>NUCLEOTIDE SEQUENCE [LARGE SCALE GENOMIC DNA]</scope>
    <source>
        <strain evidence="2">TBRC 7912</strain>
    </source>
</reference>
<accession>A0ABV8FCT2</accession>
<proteinExistence type="predicted"/>